<keyword evidence="7 8" id="KW-0472">Membrane</keyword>
<evidence type="ECO:0000256" key="4">
    <source>
        <dbReference type="ARBA" id="ARBA00022679"/>
    </source>
</evidence>
<feature type="transmembrane region" description="Helical" evidence="8">
    <location>
        <begin position="212"/>
        <end position="238"/>
    </location>
</feature>
<dbReference type="RefSeq" id="WP_140197588.1">
    <property type="nucleotide sequence ID" value="NZ_CP065916.1"/>
</dbReference>
<evidence type="ECO:0000256" key="1">
    <source>
        <dbReference type="ARBA" id="ARBA00004651"/>
    </source>
</evidence>
<dbReference type="Proteomes" id="UP000314011">
    <property type="component" value="Unassembled WGS sequence"/>
</dbReference>
<dbReference type="EMBL" id="VFFF01000005">
    <property type="protein sequence ID" value="TNY30535.1"/>
    <property type="molecule type" value="Genomic_DNA"/>
</dbReference>
<dbReference type="OrthoDB" id="9810951at2"/>
<evidence type="ECO:0000256" key="5">
    <source>
        <dbReference type="ARBA" id="ARBA00022692"/>
    </source>
</evidence>
<dbReference type="GO" id="GO:0005886">
    <property type="term" value="C:plasma membrane"/>
    <property type="evidence" value="ECO:0007669"/>
    <property type="project" value="UniProtKB-SubCell"/>
</dbReference>
<evidence type="ECO:0000313" key="10">
    <source>
        <dbReference type="Proteomes" id="UP000314011"/>
    </source>
</evidence>
<feature type="transmembrane region" description="Helical" evidence="8">
    <location>
        <begin position="93"/>
        <end position="112"/>
    </location>
</feature>
<feature type="transmembrane region" description="Helical" evidence="8">
    <location>
        <begin position="177"/>
        <end position="205"/>
    </location>
</feature>
<proteinExistence type="predicted"/>
<dbReference type="GO" id="GO:0009103">
    <property type="term" value="P:lipopolysaccharide biosynthetic process"/>
    <property type="evidence" value="ECO:0007669"/>
    <property type="project" value="UniProtKB-ARBA"/>
</dbReference>
<dbReference type="GO" id="GO:0016763">
    <property type="term" value="F:pentosyltransferase activity"/>
    <property type="evidence" value="ECO:0007669"/>
    <property type="project" value="TreeGrafter"/>
</dbReference>
<keyword evidence="5 8" id="KW-0812">Transmembrane</keyword>
<evidence type="ECO:0000256" key="2">
    <source>
        <dbReference type="ARBA" id="ARBA00022475"/>
    </source>
</evidence>
<keyword evidence="4" id="KW-0808">Transferase</keyword>
<comment type="subcellular location">
    <subcellularLocation>
        <location evidence="1">Cell membrane</location>
        <topology evidence="1">Multi-pass membrane protein</topology>
    </subcellularLocation>
</comment>
<keyword evidence="10" id="KW-1185">Reference proteome</keyword>
<reference evidence="9 10" key="1">
    <citation type="submission" date="2019-06" db="EMBL/GenBank/DDBJ databases">
        <title>Genome of new Rhodobacteraceae sp. SM1903.</title>
        <authorList>
            <person name="Ren X."/>
        </authorList>
    </citation>
    <scope>NUCLEOTIDE SEQUENCE [LARGE SCALE GENOMIC DNA]</scope>
    <source>
        <strain evidence="9 10">SM1903</strain>
    </source>
</reference>
<accession>A0A5C5G8W9</accession>
<dbReference type="AlphaFoldDB" id="A0A5C5G8W9"/>
<feature type="transmembrane region" description="Helical" evidence="8">
    <location>
        <begin position="269"/>
        <end position="288"/>
    </location>
</feature>
<keyword evidence="6 8" id="KW-1133">Transmembrane helix</keyword>
<dbReference type="GO" id="GO:0010041">
    <property type="term" value="P:response to iron(III) ion"/>
    <property type="evidence" value="ECO:0007669"/>
    <property type="project" value="TreeGrafter"/>
</dbReference>
<feature type="transmembrane region" description="Helical" evidence="8">
    <location>
        <begin position="295"/>
        <end position="318"/>
    </location>
</feature>
<evidence type="ECO:0000313" key="9">
    <source>
        <dbReference type="EMBL" id="TNY30535.1"/>
    </source>
</evidence>
<name>A0A5C5G8W9_9RHOB</name>
<evidence type="ECO:0008006" key="11">
    <source>
        <dbReference type="Google" id="ProtNLM"/>
    </source>
</evidence>
<evidence type="ECO:0000256" key="6">
    <source>
        <dbReference type="ARBA" id="ARBA00022989"/>
    </source>
</evidence>
<feature type="transmembrane region" description="Helical" evidence="8">
    <location>
        <begin position="350"/>
        <end position="372"/>
    </location>
</feature>
<evidence type="ECO:0000256" key="8">
    <source>
        <dbReference type="SAM" id="Phobius"/>
    </source>
</evidence>
<sequence>MSAALHRAWALVVRYPIWTGLLLIALQTLLVLNGHWLWFSDEVRYAEVYSNLVSDGHWVVLRLNGEPYPDKPPVFFLLVRALDLIPGVGMPHVLYLASAVSAGLLLAALVSLGRAVGVGREGRAGGVLVLLALPAMSLLLHYVRMDLLFTALMIWAQAAFYRHYIGGKPASVAYGGYALAGLAILVKGPLGLLLPLAAVALPALVRGQWRRLVSLTTLLGLLVALAVVSLWGVGIVAVEGWDFLMGDILGQQVVARAVDTFHHSEPVTFYFWMLPLLLMPWTGMVAGLRGSSFRATWAGTEPVSALALGALATFAVLSSLDGKVGVYVLPILAQLALLFGLLLTSAPQRAARIGVALLFVLLGGVIASLPAWTEGTGWGASLLCGLLLIAAALPLVSRLPGGPALSATAGLMALWSLALAAFLLPALNETMSTRQPAELLGQGAEEGATPVAYRTYPGIFSYYAGRDVVQVDEAEAMQAMIDSGEPLVVAARRRHWEQLDAPGFEELYARELIGAGGEYVVMRRE</sequence>
<keyword evidence="2" id="KW-1003">Cell membrane</keyword>
<dbReference type="InterPro" id="IPR050297">
    <property type="entry name" value="LipidA_mod_glycosyltrf_83"/>
</dbReference>
<gene>
    <name evidence="9" type="ORF">FHY64_19615</name>
</gene>
<keyword evidence="3" id="KW-0328">Glycosyltransferase</keyword>
<evidence type="ECO:0000256" key="3">
    <source>
        <dbReference type="ARBA" id="ARBA00022676"/>
    </source>
</evidence>
<dbReference type="PANTHER" id="PTHR33908:SF3">
    <property type="entry name" value="UNDECAPRENYL PHOSPHATE-ALPHA-4-AMINO-4-DEOXY-L-ARABINOSE ARABINOSYL TRANSFERASE"/>
    <property type="match status" value="1"/>
</dbReference>
<comment type="caution">
    <text evidence="9">The sequence shown here is derived from an EMBL/GenBank/DDBJ whole genome shotgun (WGS) entry which is preliminary data.</text>
</comment>
<feature type="transmembrane region" description="Helical" evidence="8">
    <location>
        <begin position="12"/>
        <end position="32"/>
    </location>
</feature>
<feature type="transmembrane region" description="Helical" evidence="8">
    <location>
        <begin position="324"/>
        <end position="343"/>
    </location>
</feature>
<dbReference type="PANTHER" id="PTHR33908">
    <property type="entry name" value="MANNOSYLTRANSFERASE YKCB-RELATED"/>
    <property type="match status" value="1"/>
</dbReference>
<protein>
    <recommendedName>
        <fullName evidence="11">Glycosyltransferase RgtA/B/C/D-like domain-containing protein</fullName>
    </recommendedName>
</protein>
<feature type="transmembrane region" description="Helical" evidence="8">
    <location>
        <begin position="404"/>
        <end position="427"/>
    </location>
</feature>
<feature type="transmembrane region" description="Helical" evidence="8">
    <location>
        <begin position="124"/>
        <end position="143"/>
    </location>
</feature>
<evidence type="ECO:0000256" key="7">
    <source>
        <dbReference type="ARBA" id="ARBA00023136"/>
    </source>
</evidence>
<feature type="transmembrane region" description="Helical" evidence="8">
    <location>
        <begin position="378"/>
        <end position="397"/>
    </location>
</feature>
<organism evidence="9 10">
    <name type="scientific">Pelagovum pacificum</name>
    <dbReference type="NCBI Taxonomy" id="2588711"/>
    <lineage>
        <taxon>Bacteria</taxon>
        <taxon>Pseudomonadati</taxon>
        <taxon>Pseudomonadota</taxon>
        <taxon>Alphaproteobacteria</taxon>
        <taxon>Rhodobacterales</taxon>
        <taxon>Paracoccaceae</taxon>
        <taxon>Pelagovum</taxon>
    </lineage>
</organism>